<feature type="compositionally biased region" description="Polar residues" evidence="1">
    <location>
        <begin position="141"/>
        <end position="150"/>
    </location>
</feature>
<dbReference type="Proteomes" id="UP000066480">
    <property type="component" value="Chromosome"/>
</dbReference>
<protein>
    <submittedName>
        <fullName evidence="2">Uncharacterized protein</fullName>
    </submittedName>
</protein>
<dbReference type="KEGG" id="lmoi:VV02_00350"/>
<evidence type="ECO:0000313" key="3">
    <source>
        <dbReference type="Proteomes" id="UP000066480"/>
    </source>
</evidence>
<feature type="region of interest" description="Disordered" evidence="1">
    <location>
        <begin position="130"/>
        <end position="150"/>
    </location>
</feature>
<reference evidence="2 3" key="1">
    <citation type="submission" date="2015-03" db="EMBL/GenBank/DDBJ databases">
        <title>Luteipulveratus halotolerans sp. nov., a novel actinobacterium (Dermacoccaceae) from Sarawak, Malaysia.</title>
        <authorList>
            <person name="Juboi H."/>
            <person name="Basik A."/>
            <person name="Shamsul S.S."/>
            <person name="Arnold P."/>
            <person name="Schmitt E.K."/>
            <person name="Sanglier J.-J."/>
            <person name="Yeo T."/>
        </authorList>
    </citation>
    <scope>NUCLEOTIDE SEQUENCE [LARGE SCALE GENOMIC DNA]</scope>
    <source>
        <strain evidence="2 3">MN07-A0370</strain>
    </source>
</reference>
<gene>
    <name evidence="2" type="ORF">VV02_00350</name>
</gene>
<evidence type="ECO:0000313" key="2">
    <source>
        <dbReference type="EMBL" id="AKU14682.1"/>
    </source>
</evidence>
<sequence>MIVGIGRDGRGGGFTVVTLLDGLGWIDLRGRGVVAGGAPVGRSRADQVGCGIGVPRLADGAAGTGPRTDPIVDGWKVGANAPGPEEPVRLVDDGGATSLRWSDPPRVAASTPTTPPLVTTAAMAHAAIVRRPGSVKLRPTASRSQRVPSA</sequence>
<name>A0A0K1JD93_9MICO</name>
<evidence type="ECO:0000256" key="1">
    <source>
        <dbReference type="SAM" id="MobiDB-lite"/>
    </source>
</evidence>
<dbReference type="RefSeq" id="WP_052589203.1">
    <property type="nucleotide sequence ID" value="NZ_CP011112.1"/>
</dbReference>
<organism evidence="2 3">
    <name type="scientific">Luteipulveratus mongoliensis</name>
    <dbReference type="NCBI Taxonomy" id="571913"/>
    <lineage>
        <taxon>Bacteria</taxon>
        <taxon>Bacillati</taxon>
        <taxon>Actinomycetota</taxon>
        <taxon>Actinomycetes</taxon>
        <taxon>Micrococcales</taxon>
        <taxon>Dermacoccaceae</taxon>
        <taxon>Luteipulveratus</taxon>
    </lineage>
</organism>
<accession>A0A0K1JD93</accession>
<dbReference type="EMBL" id="CP011112">
    <property type="protein sequence ID" value="AKU14682.1"/>
    <property type="molecule type" value="Genomic_DNA"/>
</dbReference>
<feature type="region of interest" description="Disordered" evidence="1">
    <location>
        <begin position="56"/>
        <end position="116"/>
    </location>
</feature>
<dbReference type="AlphaFoldDB" id="A0A0K1JD93"/>
<keyword evidence="3" id="KW-1185">Reference proteome</keyword>
<proteinExistence type="predicted"/>